<dbReference type="AlphaFoldDB" id="A0A8D8V3W3"/>
<reference evidence="2" key="1">
    <citation type="submission" date="2021-05" db="EMBL/GenBank/DDBJ databases">
        <authorList>
            <person name="Alioto T."/>
            <person name="Alioto T."/>
            <person name="Gomez Garrido J."/>
        </authorList>
    </citation>
    <scope>NUCLEOTIDE SEQUENCE</scope>
</reference>
<dbReference type="SUPFAM" id="SSF57903">
    <property type="entry name" value="FYVE/PHD zinc finger"/>
    <property type="match status" value="1"/>
</dbReference>
<dbReference type="GO" id="GO:0003779">
    <property type="term" value="F:actin binding"/>
    <property type="evidence" value="ECO:0007669"/>
    <property type="project" value="InterPro"/>
</dbReference>
<dbReference type="GO" id="GO:0040038">
    <property type="term" value="P:polar body extrusion after meiotic divisions"/>
    <property type="evidence" value="ECO:0007669"/>
    <property type="project" value="TreeGrafter"/>
</dbReference>
<feature type="compositionally biased region" description="Polar residues" evidence="1">
    <location>
        <begin position="149"/>
        <end position="158"/>
    </location>
</feature>
<feature type="region of interest" description="Disordered" evidence="1">
    <location>
        <begin position="74"/>
        <end position="110"/>
    </location>
</feature>
<organism evidence="2">
    <name type="scientific">Cacopsylla melanoneura</name>
    <dbReference type="NCBI Taxonomy" id="428564"/>
    <lineage>
        <taxon>Eukaryota</taxon>
        <taxon>Metazoa</taxon>
        <taxon>Ecdysozoa</taxon>
        <taxon>Arthropoda</taxon>
        <taxon>Hexapoda</taxon>
        <taxon>Insecta</taxon>
        <taxon>Pterygota</taxon>
        <taxon>Neoptera</taxon>
        <taxon>Paraneoptera</taxon>
        <taxon>Hemiptera</taxon>
        <taxon>Sternorrhyncha</taxon>
        <taxon>Psylloidea</taxon>
        <taxon>Psyllidae</taxon>
        <taxon>Psyllinae</taxon>
        <taxon>Cacopsylla</taxon>
    </lineage>
</organism>
<feature type="region of interest" description="Disordered" evidence="1">
    <location>
        <begin position="148"/>
        <end position="185"/>
    </location>
</feature>
<feature type="region of interest" description="Disordered" evidence="1">
    <location>
        <begin position="310"/>
        <end position="342"/>
    </location>
</feature>
<dbReference type="GO" id="GO:0051295">
    <property type="term" value="P:establishment of meiotic spindle localization"/>
    <property type="evidence" value="ECO:0007669"/>
    <property type="project" value="TreeGrafter"/>
</dbReference>
<feature type="compositionally biased region" description="Low complexity" evidence="1">
    <location>
        <begin position="159"/>
        <end position="178"/>
    </location>
</feature>
<dbReference type="EMBL" id="HBUF01354319">
    <property type="protein sequence ID" value="CAG6716341.1"/>
    <property type="molecule type" value="Transcribed_RNA"/>
</dbReference>
<dbReference type="GO" id="GO:0030659">
    <property type="term" value="C:cytoplasmic vesicle membrane"/>
    <property type="evidence" value="ECO:0007669"/>
    <property type="project" value="TreeGrafter"/>
</dbReference>
<dbReference type="PANTHER" id="PTHR21345">
    <property type="entry name" value="SPIRE"/>
    <property type="match status" value="1"/>
</dbReference>
<dbReference type="InterPro" id="IPR029901">
    <property type="entry name" value="Spire"/>
</dbReference>
<dbReference type="GO" id="GO:0030041">
    <property type="term" value="P:actin filament polymerization"/>
    <property type="evidence" value="ECO:0007669"/>
    <property type="project" value="TreeGrafter"/>
</dbReference>
<sequence length="434" mass="48233">MVLTVANNITPMTANLNEKTALPDIEHGSDGYWNPDKLSVVSYETVMSPVINDDSPPKQKKIIKVDFSALEMEDDDYTDSEDDGSEFPSQGGSVKTPWHRTGTASSPSLVTPDEIHRYCDVALESYDLATQCPSRRASMRRHTIVGALESSQKATLSVPQSRSSSRNSRQEEQQPSSRLGNTLPEMSWSRTSLQDDLLQSKQWQEDCLSLTLEEIVHIRSVLTKAELESLPVEGHVKEDAEKRRVCFLCMKTRFSLFGPWGQVCRLCKRTVCSKCHSKMRIPTEHFAHVPVVALSPSLLSPDNDPSPSLAASLFSRLSPQPPPRASVGSAPSSPKLGRTATSIDPMSASYHETYRPEPANQPMSLPFGIINNKRSRFSKSKTLGRPKEKAEKLKGLQMIVCNDCKIMVLQIIKSSRCSRTQVLRSLTLDISPVY</sequence>
<evidence type="ECO:0000313" key="2">
    <source>
        <dbReference type="EMBL" id="CAG6716341.1"/>
    </source>
</evidence>
<dbReference type="GO" id="GO:0008017">
    <property type="term" value="F:microtubule binding"/>
    <property type="evidence" value="ECO:0007669"/>
    <property type="project" value="TreeGrafter"/>
</dbReference>
<dbReference type="PANTHER" id="PTHR21345:SF3">
    <property type="entry name" value="PROTEIN SPIRE"/>
    <property type="match status" value="1"/>
</dbReference>
<feature type="compositionally biased region" description="Acidic residues" evidence="1">
    <location>
        <begin position="74"/>
        <end position="85"/>
    </location>
</feature>
<accession>A0A8D8V3W3</accession>
<dbReference type="GO" id="GO:0036089">
    <property type="term" value="P:cleavage furrow formation"/>
    <property type="evidence" value="ECO:0007669"/>
    <property type="project" value="TreeGrafter"/>
</dbReference>
<proteinExistence type="predicted"/>
<dbReference type="InterPro" id="IPR013083">
    <property type="entry name" value="Znf_RING/FYVE/PHD"/>
</dbReference>
<dbReference type="EMBL" id="HBUF01354317">
    <property type="protein sequence ID" value="CAG6716339.1"/>
    <property type="molecule type" value="Transcribed_RNA"/>
</dbReference>
<dbReference type="GO" id="GO:0048193">
    <property type="term" value="P:Golgi vesicle transport"/>
    <property type="evidence" value="ECO:0007669"/>
    <property type="project" value="TreeGrafter"/>
</dbReference>
<dbReference type="GO" id="GO:0051639">
    <property type="term" value="P:actin filament network formation"/>
    <property type="evidence" value="ECO:0007669"/>
    <property type="project" value="TreeGrafter"/>
</dbReference>
<dbReference type="InterPro" id="IPR011011">
    <property type="entry name" value="Znf_FYVE_PHD"/>
</dbReference>
<dbReference type="GO" id="GO:0005938">
    <property type="term" value="C:cell cortex"/>
    <property type="evidence" value="ECO:0007669"/>
    <property type="project" value="TreeGrafter"/>
</dbReference>
<evidence type="ECO:0000256" key="1">
    <source>
        <dbReference type="SAM" id="MobiDB-lite"/>
    </source>
</evidence>
<name>A0A8D8V3W3_9HEMI</name>
<dbReference type="GO" id="GO:0045010">
    <property type="term" value="P:actin nucleation"/>
    <property type="evidence" value="ECO:0007669"/>
    <property type="project" value="InterPro"/>
</dbReference>
<dbReference type="Gene3D" id="3.30.40.10">
    <property type="entry name" value="Zinc/RING finger domain, C3HC4 (zinc finger)"/>
    <property type="match status" value="1"/>
</dbReference>
<protein>
    <submittedName>
        <fullName evidence="2">Protein spire</fullName>
    </submittedName>
</protein>